<keyword evidence="1" id="KW-1133">Transmembrane helix</keyword>
<keyword evidence="1" id="KW-0472">Membrane</keyword>
<protein>
    <submittedName>
        <fullName evidence="2">Uncharacterized protein</fullName>
    </submittedName>
</protein>
<dbReference type="AlphaFoldDB" id="A0A255IIY4"/>
<accession>A0A255IIY4</accession>
<organism evidence="2 3">
    <name type="scientific">Romboutsia weinsteinii</name>
    <dbReference type="NCBI Taxonomy" id="2020949"/>
    <lineage>
        <taxon>Bacteria</taxon>
        <taxon>Bacillati</taxon>
        <taxon>Bacillota</taxon>
        <taxon>Clostridia</taxon>
        <taxon>Peptostreptococcales</taxon>
        <taxon>Peptostreptococcaceae</taxon>
        <taxon>Romboutsia</taxon>
    </lineage>
</organism>
<dbReference type="EMBL" id="NOJY02000011">
    <property type="protein sequence ID" value="RDY27753.1"/>
    <property type="molecule type" value="Genomic_DNA"/>
</dbReference>
<dbReference type="RefSeq" id="WP_094367067.1">
    <property type="nucleotide sequence ID" value="NZ_NOJY02000011.1"/>
</dbReference>
<dbReference type="Proteomes" id="UP000215694">
    <property type="component" value="Unassembled WGS sequence"/>
</dbReference>
<dbReference type="OrthoDB" id="1758122at2"/>
<sequence>MIENKLIYTIINFIMRMLNIMIIMPLVLSVGLVILALCLVNITLCIAFLLGALKIFIPILPINFALPVNVGANNIIVKLLIVCIIAILGYYLYQFLHWCVPGYLGFLGDYMKKSFMFF</sequence>
<proteinExistence type="predicted"/>
<feature type="transmembrane region" description="Helical" evidence="1">
    <location>
        <begin position="48"/>
        <end position="68"/>
    </location>
</feature>
<evidence type="ECO:0000313" key="3">
    <source>
        <dbReference type="Proteomes" id="UP000215694"/>
    </source>
</evidence>
<reference evidence="2 3" key="1">
    <citation type="journal article" date="2017" name="Genome Announc.">
        <title>Draft Genome Sequence of Romboutsia weinsteinii sp. nov. Strain CCRI-19649(T) Isolated from Surface Water.</title>
        <authorList>
            <person name="Maheux A.F."/>
            <person name="Boudreau D.K."/>
            <person name="Berube E."/>
            <person name="Boissinot M."/>
            <person name="Cantin P."/>
            <person name="Raymond F."/>
            <person name="Corbeil J."/>
            <person name="Omar R.F."/>
            <person name="Bergeron M.G."/>
        </authorList>
    </citation>
    <scope>NUCLEOTIDE SEQUENCE [LARGE SCALE GENOMIC DNA]</scope>
    <source>
        <strain evidence="2 3">CCRI-19649</strain>
    </source>
</reference>
<evidence type="ECO:0000256" key="1">
    <source>
        <dbReference type="SAM" id="Phobius"/>
    </source>
</evidence>
<name>A0A255IIY4_9FIRM</name>
<comment type="caution">
    <text evidence="2">The sequence shown here is derived from an EMBL/GenBank/DDBJ whole genome shotgun (WGS) entry which is preliminary data.</text>
</comment>
<evidence type="ECO:0000313" key="2">
    <source>
        <dbReference type="EMBL" id="RDY27753.1"/>
    </source>
</evidence>
<feature type="transmembrane region" description="Helical" evidence="1">
    <location>
        <begin position="75"/>
        <end position="93"/>
    </location>
</feature>
<feature type="transmembrane region" description="Helical" evidence="1">
    <location>
        <begin position="20"/>
        <end position="42"/>
    </location>
</feature>
<gene>
    <name evidence="2" type="ORF">CHL78_008515</name>
</gene>
<keyword evidence="1" id="KW-0812">Transmembrane</keyword>
<keyword evidence="3" id="KW-1185">Reference proteome</keyword>